<dbReference type="EMBL" id="BQXS01012405">
    <property type="protein sequence ID" value="GKT22457.1"/>
    <property type="molecule type" value="Genomic_DNA"/>
</dbReference>
<evidence type="ECO:0000256" key="6">
    <source>
        <dbReference type="ARBA" id="ARBA00022918"/>
    </source>
</evidence>
<sequence length="176" mass="20903">MKKKLFFAQMRRMWVWVESCCKKERMQECFAIKFCLEKWENLLTGVPFVVETDHRNLLFMSKTKNQKVRRWNALMSQFSFTLRHVEGKENVVADGLSRVGFVRRVTINMENLIERVKEAQKALGVEEEKDCYEENGVYLTLKGDKMLIPSKGDELKKWIFEERHNARVGHESYSDD</sequence>
<keyword evidence="10" id="KW-1185">Reference proteome</keyword>
<evidence type="ECO:0000313" key="10">
    <source>
        <dbReference type="Proteomes" id="UP001057375"/>
    </source>
</evidence>
<keyword evidence="3" id="KW-0540">Nuclease</keyword>
<evidence type="ECO:0000256" key="3">
    <source>
        <dbReference type="ARBA" id="ARBA00022722"/>
    </source>
</evidence>
<keyword evidence="6" id="KW-0695">RNA-directed DNA polymerase</keyword>
<dbReference type="SUPFAM" id="SSF56672">
    <property type="entry name" value="DNA/RNA polymerases"/>
    <property type="match status" value="1"/>
</dbReference>
<evidence type="ECO:0000256" key="5">
    <source>
        <dbReference type="ARBA" id="ARBA00022801"/>
    </source>
</evidence>
<dbReference type="InterPro" id="IPR041373">
    <property type="entry name" value="RT_RNaseH"/>
</dbReference>
<keyword evidence="1" id="KW-0808">Transferase</keyword>
<name>A0ABQ5K273_9EUKA</name>
<evidence type="ECO:0000259" key="8">
    <source>
        <dbReference type="Pfam" id="PF17917"/>
    </source>
</evidence>
<comment type="caution">
    <text evidence="9">The sequence shown here is derived from an EMBL/GenBank/DDBJ whole genome shotgun (WGS) entry which is preliminary data.</text>
</comment>
<evidence type="ECO:0000256" key="7">
    <source>
        <dbReference type="SAM" id="Coils"/>
    </source>
</evidence>
<dbReference type="PANTHER" id="PTHR37984:SF5">
    <property type="entry name" value="PROTEIN NYNRIN-LIKE"/>
    <property type="match status" value="1"/>
</dbReference>
<dbReference type="PANTHER" id="PTHR37984">
    <property type="entry name" value="PROTEIN CBG26694"/>
    <property type="match status" value="1"/>
</dbReference>
<gene>
    <name evidence="9" type="ORF">ADUPG1_012123</name>
</gene>
<keyword evidence="2" id="KW-0548">Nucleotidyltransferase</keyword>
<evidence type="ECO:0000256" key="1">
    <source>
        <dbReference type="ARBA" id="ARBA00022679"/>
    </source>
</evidence>
<dbReference type="Pfam" id="PF17917">
    <property type="entry name" value="RT_RNaseH"/>
    <property type="match status" value="1"/>
</dbReference>
<dbReference type="CDD" id="cd09274">
    <property type="entry name" value="RNase_HI_RT_Ty3"/>
    <property type="match status" value="1"/>
</dbReference>
<keyword evidence="4" id="KW-0255">Endonuclease</keyword>
<keyword evidence="5" id="KW-0378">Hydrolase</keyword>
<keyword evidence="7" id="KW-0175">Coiled coil</keyword>
<reference evidence="9" key="1">
    <citation type="submission" date="2022-03" db="EMBL/GenBank/DDBJ databases">
        <title>Draft genome sequence of Aduncisulcus paluster, a free-living microaerophilic Fornicata.</title>
        <authorList>
            <person name="Yuyama I."/>
            <person name="Kume K."/>
            <person name="Tamura T."/>
            <person name="Inagaki Y."/>
            <person name="Hashimoto T."/>
        </authorList>
    </citation>
    <scope>NUCLEOTIDE SEQUENCE</scope>
    <source>
        <strain evidence="9">NY0171</strain>
    </source>
</reference>
<feature type="coiled-coil region" evidence="7">
    <location>
        <begin position="102"/>
        <end position="129"/>
    </location>
</feature>
<evidence type="ECO:0000256" key="2">
    <source>
        <dbReference type="ARBA" id="ARBA00022695"/>
    </source>
</evidence>
<dbReference type="InterPro" id="IPR050951">
    <property type="entry name" value="Retrovirus_Pol_polyprotein"/>
</dbReference>
<protein>
    <recommendedName>
        <fullName evidence="8">Reverse transcriptase RNase H-like domain-containing protein</fullName>
    </recommendedName>
</protein>
<evidence type="ECO:0000313" key="9">
    <source>
        <dbReference type="EMBL" id="GKT22457.1"/>
    </source>
</evidence>
<dbReference type="InterPro" id="IPR043502">
    <property type="entry name" value="DNA/RNA_pol_sf"/>
</dbReference>
<accession>A0ABQ5K273</accession>
<proteinExistence type="predicted"/>
<organism evidence="9 10">
    <name type="scientific">Aduncisulcus paluster</name>
    <dbReference type="NCBI Taxonomy" id="2918883"/>
    <lineage>
        <taxon>Eukaryota</taxon>
        <taxon>Metamonada</taxon>
        <taxon>Carpediemonas-like organisms</taxon>
        <taxon>Aduncisulcus</taxon>
    </lineage>
</organism>
<feature type="domain" description="Reverse transcriptase RNase H-like" evidence="8">
    <location>
        <begin position="27"/>
        <end position="78"/>
    </location>
</feature>
<dbReference type="Proteomes" id="UP001057375">
    <property type="component" value="Unassembled WGS sequence"/>
</dbReference>
<evidence type="ECO:0000256" key="4">
    <source>
        <dbReference type="ARBA" id="ARBA00022759"/>
    </source>
</evidence>